<feature type="active site" evidence="13">
    <location>
        <position position="140"/>
    </location>
</feature>
<dbReference type="FunFam" id="3.30.420.10:FF:000002">
    <property type="entry name" value="Crossover junction endodeoxyribonuclease RuvC"/>
    <property type="match status" value="1"/>
</dbReference>
<dbReference type="GO" id="GO:0003677">
    <property type="term" value="F:DNA binding"/>
    <property type="evidence" value="ECO:0007669"/>
    <property type="project" value="UniProtKB-KW"/>
</dbReference>
<dbReference type="HAMAP" id="MF_00034">
    <property type="entry name" value="RuvC"/>
    <property type="match status" value="1"/>
</dbReference>
<dbReference type="InterPro" id="IPR036397">
    <property type="entry name" value="RNaseH_sf"/>
</dbReference>
<feature type="active site" evidence="13">
    <location>
        <position position="4"/>
    </location>
</feature>
<sequence length="168" mass="18159">MGVDPGLGTTGYALLSLAEGSAEPLLVEGGILRSDARAPFESRLGELFGDLTRILRGLKPDVMAVENLYSHYKHPRTSIIMGHARGVIFLAASLAKVSVRSYAATEIKKSLVGAGRATKRQIQQMVQRRLGLRDLPEPEDLADAIAAAYCHVDRALRRPALLNGSGRR</sequence>
<feature type="binding site" evidence="13">
    <location>
        <position position="140"/>
    </location>
    <ligand>
        <name>Mg(2+)</name>
        <dbReference type="ChEBI" id="CHEBI:18420"/>
        <label>1</label>
    </ligand>
</feature>
<evidence type="ECO:0000256" key="7">
    <source>
        <dbReference type="ARBA" id="ARBA00022801"/>
    </source>
</evidence>
<keyword evidence="9 13" id="KW-0238">DNA-binding</keyword>
<dbReference type="GO" id="GO:0008821">
    <property type="term" value="F:crossover junction DNA endonuclease activity"/>
    <property type="evidence" value="ECO:0007669"/>
    <property type="project" value="UniProtKB-UniRule"/>
</dbReference>
<evidence type="ECO:0000256" key="13">
    <source>
        <dbReference type="HAMAP-Rule" id="MF_00034"/>
    </source>
</evidence>
<evidence type="ECO:0000256" key="3">
    <source>
        <dbReference type="ARBA" id="ARBA00022722"/>
    </source>
</evidence>
<dbReference type="GO" id="GO:0006281">
    <property type="term" value="P:DNA repair"/>
    <property type="evidence" value="ECO:0007669"/>
    <property type="project" value="UniProtKB-UniRule"/>
</dbReference>
<keyword evidence="11 13" id="KW-0234">DNA repair</keyword>
<evidence type="ECO:0000256" key="8">
    <source>
        <dbReference type="ARBA" id="ARBA00022842"/>
    </source>
</evidence>
<evidence type="ECO:0000256" key="12">
    <source>
        <dbReference type="ARBA" id="ARBA00029354"/>
    </source>
</evidence>
<reference evidence="14" key="1">
    <citation type="submission" date="2020-07" db="EMBL/GenBank/DDBJ databases">
        <title>Huge and variable diversity of episymbiotic CPR bacteria and DPANN archaea in groundwater ecosystems.</title>
        <authorList>
            <person name="He C.Y."/>
            <person name="Keren R."/>
            <person name="Whittaker M."/>
            <person name="Farag I.F."/>
            <person name="Doudna J."/>
            <person name="Cate J.H.D."/>
            <person name="Banfield J.F."/>
        </authorList>
    </citation>
    <scope>NUCLEOTIDE SEQUENCE</scope>
    <source>
        <strain evidence="14">NC_groundwater_763_Ag_S-0.2um_68_21</strain>
    </source>
</reference>
<dbReference type="GO" id="GO:0048476">
    <property type="term" value="C:Holliday junction resolvase complex"/>
    <property type="evidence" value="ECO:0007669"/>
    <property type="project" value="UniProtKB-UniRule"/>
</dbReference>
<evidence type="ECO:0000256" key="5">
    <source>
        <dbReference type="ARBA" id="ARBA00022759"/>
    </source>
</evidence>
<dbReference type="GO" id="GO:0005737">
    <property type="term" value="C:cytoplasm"/>
    <property type="evidence" value="ECO:0007669"/>
    <property type="project" value="UniProtKB-SubCell"/>
</dbReference>
<evidence type="ECO:0000256" key="11">
    <source>
        <dbReference type="ARBA" id="ARBA00023204"/>
    </source>
</evidence>
<keyword evidence="7 13" id="KW-0378">Hydrolase</keyword>
<dbReference type="SUPFAM" id="SSF53098">
    <property type="entry name" value="Ribonuclease H-like"/>
    <property type="match status" value="1"/>
</dbReference>
<organism evidence="14 15">
    <name type="scientific">Tectimicrobiota bacterium</name>
    <dbReference type="NCBI Taxonomy" id="2528274"/>
    <lineage>
        <taxon>Bacteria</taxon>
        <taxon>Pseudomonadati</taxon>
        <taxon>Nitrospinota/Tectimicrobiota group</taxon>
        <taxon>Candidatus Tectimicrobiota</taxon>
    </lineage>
</organism>
<feature type="active site" evidence="13">
    <location>
        <position position="66"/>
    </location>
</feature>
<dbReference type="CDD" id="cd16962">
    <property type="entry name" value="RuvC"/>
    <property type="match status" value="1"/>
</dbReference>
<accession>A0A932HZF7</accession>
<dbReference type="GO" id="GO:0000287">
    <property type="term" value="F:magnesium ion binding"/>
    <property type="evidence" value="ECO:0007669"/>
    <property type="project" value="UniProtKB-UniRule"/>
</dbReference>
<dbReference type="InterPro" id="IPR002176">
    <property type="entry name" value="X-over_junc_endoDNase_RuvC"/>
</dbReference>
<keyword evidence="10 13" id="KW-0233">DNA recombination</keyword>
<feature type="binding site" evidence="13">
    <location>
        <position position="66"/>
    </location>
    <ligand>
        <name>Mg(2+)</name>
        <dbReference type="ChEBI" id="CHEBI:18420"/>
        <label>2</label>
    </ligand>
</feature>
<dbReference type="Proteomes" id="UP000782312">
    <property type="component" value="Unassembled WGS sequence"/>
</dbReference>
<dbReference type="PROSITE" id="PS01321">
    <property type="entry name" value="RUVC"/>
    <property type="match status" value="1"/>
</dbReference>
<evidence type="ECO:0000313" key="14">
    <source>
        <dbReference type="EMBL" id="MBI3126621.1"/>
    </source>
</evidence>
<evidence type="ECO:0000256" key="4">
    <source>
        <dbReference type="ARBA" id="ARBA00022723"/>
    </source>
</evidence>
<comment type="function">
    <text evidence="13">The RuvA-RuvB-RuvC complex processes Holliday junction (HJ) DNA during genetic recombination and DNA repair. Endonuclease that resolves HJ intermediates. Cleaves cruciform DNA by making single-stranded nicks across the HJ at symmetrical positions within the homologous arms, yielding a 5'-phosphate and a 3'-hydroxyl group; requires a central core of homology in the junction. The consensus cleavage sequence is 5'-(A/T)TT(C/G)-3'. Cleavage occurs on the 3'-side of the TT dinucleotide at the point of strand exchange. HJ branch migration catalyzed by RuvA-RuvB allows RuvC to scan DNA until it finds its consensus sequence, where it cleaves and resolves the cruciform DNA.</text>
</comment>
<comment type="subcellular location">
    <subcellularLocation>
        <location evidence="13">Cytoplasm</location>
    </subcellularLocation>
</comment>
<dbReference type="GO" id="GO:0006310">
    <property type="term" value="P:DNA recombination"/>
    <property type="evidence" value="ECO:0007669"/>
    <property type="project" value="UniProtKB-UniRule"/>
</dbReference>
<dbReference type="EC" id="3.1.21.10" evidence="13"/>
<dbReference type="Gene3D" id="3.30.420.10">
    <property type="entry name" value="Ribonuclease H-like superfamily/Ribonuclease H"/>
    <property type="match status" value="1"/>
</dbReference>
<dbReference type="PRINTS" id="PR00696">
    <property type="entry name" value="RSOLVASERUVC"/>
</dbReference>
<keyword evidence="8 13" id="KW-0460">Magnesium</keyword>
<comment type="catalytic activity">
    <reaction evidence="12 13">
        <text>Endonucleolytic cleavage at a junction such as a reciprocal single-stranded crossover between two homologous DNA duplexes (Holliday junction).</text>
        <dbReference type="EC" id="3.1.21.10"/>
    </reaction>
</comment>
<dbReference type="PANTHER" id="PTHR30194:SF3">
    <property type="entry name" value="CROSSOVER JUNCTION ENDODEOXYRIBONUCLEASE RUVC"/>
    <property type="match status" value="1"/>
</dbReference>
<evidence type="ECO:0000256" key="9">
    <source>
        <dbReference type="ARBA" id="ARBA00023125"/>
    </source>
</evidence>
<keyword evidence="6 13" id="KW-0227">DNA damage</keyword>
<comment type="similarity">
    <text evidence="1 13">Belongs to the RuvC family.</text>
</comment>
<dbReference type="InterPro" id="IPR020563">
    <property type="entry name" value="X-over_junc_endoDNase_Mg_BS"/>
</dbReference>
<dbReference type="AlphaFoldDB" id="A0A932HZF7"/>
<name>A0A932HZF7_UNCTE</name>
<evidence type="ECO:0000256" key="1">
    <source>
        <dbReference type="ARBA" id="ARBA00009518"/>
    </source>
</evidence>
<evidence type="ECO:0000256" key="2">
    <source>
        <dbReference type="ARBA" id="ARBA00022490"/>
    </source>
</evidence>
<gene>
    <name evidence="13" type="primary">ruvC</name>
    <name evidence="14" type="ORF">HYZ11_03350</name>
</gene>
<comment type="subunit">
    <text evidence="13">Homodimer which binds Holliday junction (HJ) DNA. The HJ becomes 2-fold symmetrical on binding to RuvC with unstacked arms; it has a different conformation from HJ DNA in complex with RuvA. In the full resolvosome a probable DNA-RuvA(4)-RuvB(12)-RuvC(2) complex forms which resolves the HJ.</text>
</comment>
<dbReference type="EMBL" id="JACPUR010000006">
    <property type="protein sequence ID" value="MBI3126621.1"/>
    <property type="molecule type" value="Genomic_DNA"/>
</dbReference>
<feature type="binding site" evidence="13">
    <location>
        <position position="4"/>
    </location>
    <ligand>
        <name>Mg(2+)</name>
        <dbReference type="ChEBI" id="CHEBI:18420"/>
        <label>1</label>
    </ligand>
</feature>
<keyword evidence="2 13" id="KW-0963">Cytoplasm</keyword>
<evidence type="ECO:0000256" key="6">
    <source>
        <dbReference type="ARBA" id="ARBA00022763"/>
    </source>
</evidence>
<proteinExistence type="inferred from homology"/>
<comment type="caution">
    <text evidence="14">The sequence shown here is derived from an EMBL/GenBank/DDBJ whole genome shotgun (WGS) entry which is preliminary data.</text>
</comment>
<dbReference type="Pfam" id="PF02075">
    <property type="entry name" value="RuvC"/>
    <property type="match status" value="1"/>
</dbReference>
<keyword evidence="3 13" id="KW-0540">Nuclease</keyword>
<dbReference type="PANTHER" id="PTHR30194">
    <property type="entry name" value="CROSSOVER JUNCTION ENDODEOXYRIBONUCLEASE RUVC"/>
    <property type="match status" value="1"/>
</dbReference>
<evidence type="ECO:0000256" key="10">
    <source>
        <dbReference type="ARBA" id="ARBA00023172"/>
    </source>
</evidence>
<protein>
    <recommendedName>
        <fullName evidence="13">Crossover junction endodeoxyribonuclease RuvC</fullName>
        <ecNumber evidence="13">3.1.21.10</ecNumber>
    </recommendedName>
    <alternativeName>
        <fullName evidence="13">Holliday junction nuclease RuvC</fullName>
    </alternativeName>
    <alternativeName>
        <fullName evidence="13">Holliday junction resolvase RuvC</fullName>
    </alternativeName>
</protein>
<dbReference type="InterPro" id="IPR012337">
    <property type="entry name" value="RNaseH-like_sf"/>
</dbReference>
<keyword evidence="4 13" id="KW-0479">Metal-binding</keyword>
<comment type="cofactor">
    <cofactor evidence="13">
        <name>Mg(2+)</name>
        <dbReference type="ChEBI" id="CHEBI:18420"/>
    </cofactor>
    <text evidence="13">Binds 2 Mg(2+) ion per subunit.</text>
</comment>
<keyword evidence="5 13" id="KW-0255">Endonuclease</keyword>
<evidence type="ECO:0000313" key="15">
    <source>
        <dbReference type="Proteomes" id="UP000782312"/>
    </source>
</evidence>